<reference evidence="1 2" key="1">
    <citation type="journal article" date="2013" name="Genome Biol.">
        <title>Genomic analysis reveals key aspects of prokaryotic symbiosis in the phototrophic consortium "Chlorochromatium aggregatum".</title>
        <authorList>
            <person name="Liu Z."/>
            <person name="Muller J."/>
            <person name="Li T."/>
            <person name="Alvey R.M."/>
            <person name="Vogl K."/>
            <person name="Frigaard N.U."/>
            <person name="Rockwell N.C."/>
            <person name="Boyd E.S."/>
            <person name="Tomsho L.P."/>
            <person name="Schuster S.C."/>
            <person name="Henke P."/>
            <person name="Rohde M."/>
            <person name="Overmann J."/>
            <person name="Bryant D.A."/>
        </authorList>
    </citation>
    <scope>NUCLEOTIDE SEQUENCE [LARGE SCALE GENOMIC DNA]</scope>
    <source>
        <strain evidence="1">CR</strain>
    </source>
</reference>
<evidence type="ECO:0000313" key="1">
    <source>
        <dbReference type="EMBL" id="AGX86508.1"/>
    </source>
</evidence>
<sequence length="76" mass="8144">MRCDRLDRNSGLGRSQGRIALAAACTASASQLHEDLHPSGSNLAYAMACLPWWAGFTSAGFTSFSLQKSVLRNALE</sequence>
<dbReference type="KEGG" id="cbx:Cenrod_0385"/>
<dbReference type="HOGENOM" id="CLU_2647824_0_0_4"/>
<keyword evidence="2" id="KW-1185">Reference proteome</keyword>
<proteinExistence type="predicted"/>
<organism evidence="1 2">
    <name type="scientific">Candidatus Symbiobacter mobilis CR</name>
    <dbReference type="NCBI Taxonomy" id="946483"/>
    <lineage>
        <taxon>Bacteria</taxon>
        <taxon>Pseudomonadati</taxon>
        <taxon>Pseudomonadota</taxon>
        <taxon>Betaproteobacteria</taxon>
        <taxon>Burkholderiales</taxon>
        <taxon>Comamonadaceae</taxon>
    </lineage>
</organism>
<dbReference type="AlphaFoldDB" id="U5N8B7"/>
<dbReference type="EMBL" id="CP004885">
    <property type="protein sequence ID" value="AGX86508.1"/>
    <property type="molecule type" value="Genomic_DNA"/>
</dbReference>
<dbReference type="STRING" id="946483.Cenrod_0385"/>
<protein>
    <submittedName>
        <fullName evidence="1">Uncharacterized protein</fullName>
    </submittedName>
</protein>
<gene>
    <name evidence="1" type="ORF">Cenrod_0385</name>
</gene>
<evidence type="ECO:0000313" key="2">
    <source>
        <dbReference type="Proteomes" id="UP000017184"/>
    </source>
</evidence>
<name>U5N8B7_9BURK</name>
<dbReference type="Proteomes" id="UP000017184">
    <property type="component" value="Chromosome"/>
</dbReference>
<accession>U5N8B7</accession>